<accession>A0A7K9YWT6</accession>
<dbReference type="EMBL" id="VXAB01010903">
    <property type="protein sequence ID" value="NXJ13399.1"/>
    <property type="molecule type" value="Genomic_DNA"/>
</dbReference>
<reference evidence="3 4" key="1">
    <citation type="submission" date="2019-09" db="EMBL/GenBank/DDBJ databases">
        <title>Bird 10,000 Genomes (B10K) Project - Family phase.</title>
        <authorList>
            <person name="Zhang G."/>
        </authorList>
    </citation>
    <scope>NUCLEOTIDE SEQUENCE [LARGE SCALE GENOMIC DNA]</scope>
    <source>
        <strain evidence="3">B10K-DU-001-53</strain>
        <tissue evidence="3">Muscle</tissue>
    </source>
</reference>
<feature type="non-terminal residue" evidence="3">
    <location>
        <position position="214"/>
    </location>
</feature>
<dbReference type="PANTHER" id="PTHR21510:SF16">
    <property type="entry name" value="PROTEIN AKNAD1"/>
    <property type="match status" value="1"/>
</dbReference>
<evidence type="ECO:0000313" key="4">
    <source>
        <dbReference type="Proteomes" id="UP000522663"/>
    </source>
</evidence>
<evidence type="ECO:0000313" key="3">
    <source>
        <dbReference type="EMBL" id="NXJ13399.1"/>
    </source>
</evidence>
<proteinExistence type="predicted"/>
<organism evidence="3 4">
    <name type="scientific">Odontophorus gujanensis</name>
    <name type="common">marbled wood quail</name>
    <dbReference type="NCBI Taxonomy" id="886794"/>
    <lineage>
        <taxon>Eukaryota</taxon>
        <taxon>Metazoa</taxon>
        <taxon>Chordata</taxon>
        <taxon>Craniata</taxon>
        <taxon>Vertebrata</taxon>
        <taxon>Euteleostomi</taxon>
        <taxon>Archelosauria</taxon>
        <taxon>Archosauria</taxon>
        <taxon>Dinosauria</taxon>
        <taxon>Saurischia</taxon>
        <taxon>Theropoda</taxon>
        <taxon>Coelurosauria</taxon>
        <taxon>Aves</taxon>
        <taxon>Neognathae</taxon>
        <taxon>Galloanserae</taxon>
        <taxon>Galliformes</taxon>
        <taxon>Odontophoridae</taxon>
        <taxon>Odontophorus</taxon>
    </lineage>
</organism>
<feature type="non-terminal residue" evidence="3">
    <location>
        <position position="1"/>
    </location>
</feature>
<feature type="domain" description="AKNA" evidence="2">
    <location>
        <begin position="16"/>
        <end position="74"/>
    </location>
</feature>
<protein>
    <submittedName>
        <fullName evidence="3">AKND1 protein</fullName>
    </submittedName>
</protein>
<dbReference type="InterPro" id="IPR022150">
    <property type="entry name" value="AKNA_dom"/>
</dbReference>
<keyword evidence="1" id="KW-0175">Coiled coil</keyword>
<dbReference type="OrthoDB" id="9045614at2759"/>
<gene>
    <name evidence="3" type="primary">Aknad1</name>
    <name evidence="3" type="ORF">ODOGUJ_R14973</name>
</gene>
<evidence type="ECO:0000259" key="2">
    <source>
        <dbReference type="Pfam" id="PF12443"/>
    </source>
</evidence>
<dbReference type="InterPro" id="IPR052655">
    <property type="entry name" value="AKNA_Centrosome-Trans_reg"/>
</dbReference>
<keyword evidence="4" id="KW-1185">Reference proteome</keyword>
<dbReference type="Proteomes" id="UP000522663">
    <property type="component" value="Unassembled WGS sequence"/>
</dbReference>
<feature type="coiled-coil region" evidence="1">
    <location>
        <begin position="66"/>
        <end position="100"/>
    </location>
</feature>
<name>A0A7K9YWT6_9GALL</name>
<dbReference type="PANTHER" id="PTHR21510">
    <property type="entry name" value="AKNA DOMAIN-CONTAINING PROTEIN"/>
    <property type="match status" value="1"/>
</dbReference>
<dbReference type="AlphaFoldDB" id="A0A7K9YWT6"/>
<comment type="caution">
    <text evidence="3">The sequence shown here is derived from an EMBL/GenBank/DDBJ whole genome shotgun (WGS) entry which is preliminary data.</text>
</comment>
<evidence type="ECO:0000256" key="1">
    <source>
        <dbReference type="SAM" id="Coils"/>
    </source>
</evidence>
<sequence>GLPCGTTAPALPAMGAVEERCLNPSNLLPEITQGEKMSQMLKEQTDQLKMKVEDFSKHKTEGTFLLQNDHQALNQLKRYLDALERNYLTAREEHRNLQLHYYNDTPINIGEFDPERRVEGEIFRLGTLLKDIQEQADGSKCRLSPSLTSCESAHSSYSLWENSAVSSITDSPEENAFLPKNNEGENTSQTSCIISQKNALFSLECEKCNLCIHT</sequence>
<dbReference type="Pfam" id="PF12443">
    <property type="entry name" value="AKNA"/>
    <property type="match status" value="1"/>
</dbReference>